<dbReference type="SUPFAM" id="SSF56322">
    <property type="entry name" value="ADC synthase"/>
    <property type="match status" value="1"/>
</dbReference>
<dbReference type="GO" id="GO:0000162">
    <property type="term" value="P:L-tryptophan biosynthetic process"/>
    <property type="evidence" value="ECO:0007669"/>
    <property type="project" value="TreeGrafter"/>
</dbReference>
<comment type="caution">
    <text evidence="2">The sequence shown here is derived from an EMBL/GenBank/DDBJ whole genome shotgun (WGS) entry which is preliminary data.</text>
</comment>
<evidence type="ECO:0000313" key="3">
    <source>
        <dbReference type="Proteomes" id="UP000322876"/>
    </source>
</evidence>
<organism evidence="2 3">
    <name type="scientific">Deferribacter autotrophicus</name>
    <dbReference type="NCBI Taxonomy" id="500465"/>
    <lineage>
        <taxon>Bacteria</taxon>
        <taxon>Pseudomonadati</taxon>
        <taxon>Deferribacterota</taxon>
        <taxon>Deferribacteres</taxon>
        <taxon>Deferribacterales</taxon>
        <taxon>Deferribacteraceae</taxon>
        <taxon>Deferribacter</taxon>
    </lineage>
</organism>
<dbReference type="AlphaFoldDB" id="A0A5A8F6A0"/>
<reference evidence="2 3" key="1">
    <citation type="submission" date="2019-06" db="EMBL/GenBank/DDBJ databases">
        <title>Genomic insights into carbon and energy metabolism of Deferribacter autotrophicus revealed new metabolic traits in the phylum Deferribacteres.</title>
        <authorList>
            <person name="Slobodkin A.I."/>
            <person name="Slobodkina G.B."/>
            <person name="Allioux M."/>
            <person name="Alain K."/>
            <person name="Jebbar M."/>
            <person name="Shadrin V."/>
            <person name="Kublanov I.V."/>
            <person name="Toshchakov S.V."/>
            <person name="Bonch-Osmolovskaya E.A."/>
        </authorList>
    </citation>
    <scope>NUCLEOTIDE SEQUENCE [LARGE SCALE GENOMIC DNA]</scope>
    <source>
        <strain evidence="2 3">SL50</strain>
    </source>
</reference>
<dbReference type="InterPro" id="IPR015890">
    <property type="entry name" value="Chorismate_C"/>
</dbReference>
<dbReference type="PANTHER" id="PTHR11236:SF50">
    <property type="entry name" value="AMINODEOXYCHORISMATE SYNTHASE COMPONENT 1"/>
    <property type="match status" value="1"/>
</dbReference>
<dbReference type="PANTHER" id="PTHR11236">
    <property type="entry name" value="AMINOBENZOATE/ANTHRANILATE SYNTHASE"/>
    <property type="match status" value="1"/>
</dbReference>
<keyword evidence="2" id="KW-0032">Aminotransferase</keyword>
<feature type="domain" description="Chorismate-utilising enzyme C-terminal" evidence="1">
    <location>
        <begin position="66"/>
        <end position="310"/>
    </location>
</feature>
<dbReference type="InterPro" id="IPR005801">
    <property type="entry name" value="ADC_synthase"/>
</dbReference>
<dbReference type="Gene3D" id="3.60.120.10">
    <property type="entry name" value="Anthranilate synthase"/>
    <property type="match status" value="1"/>
</dbReference>
<gene>
    <name evidence="2" type="ORF">FHQ18_00890</name>
</gene>
<protein>
    <submittedName>
        <fullName evidence="2">Aminodeoxychorismate synthase component I</fullName>
        <ecNumber evidence="2">2.6.1.85</ecNumber>
    </submittedName>
</protein>
<accession>A0A5A8F6A0</accession>
<dbReference type="InterPro" id="IPR019999">
    <property type="entry name" value="Anth_synth_I-like"/>
</dbReference>
<keyword evidence="2" id="KW-0808">Transferase</keyword>
<dbReference type="EMBL" id="VFJB01000001">
    <property type="protein sequence ID" value="KAA0259587.1"/>
    <property type="molecule type" value="Genomic_DNA"/>
</dbReference>
<evidence type="ECO:0000313" key="2">
    <source>
        <dbReference type="EMBL" id="KAA0259587.1"/>
    </source>
</evidence>
<dbReference type="OrthoDB" id="9803598at2"/>
<dbReference type="GO" id="GO:0046820">
    <property type="term" value="F:4-amino-4-deoxychorismate synthase activity"/>
    <property type="evidence" value="ECO:0007669"/>
    <property type="project" value="UniProtKB-EC"/>
</dbReference>
<dbReference type="Pfam" id="PF00425">
    <property type="entry name" value="Chorismate_bind"/>
    <property type="match status" value="1"/>
</dbReference>
<dbReference type="Proteomes" id="UP000322876">
    <property type="component" value="Unassembled WGS sequence"/>
</dbReference>
<evidence type="ECO:0000259" key="1">
    <source>
        <dbReference type="Pfam" id="PF00425"/>
    </source>
</evidence>
<dbReference type="EC" id="2.6.1.85" evidence="2"/>
<name>A0A5A8F6A0_9BACT</name>
<keyword evidence="3" id="KW-1185">Reference proteome</keyword>
<sequence>MNNFNYYIKAETPFLFLIDFHMKNFFISPLDQLKTNQIMFNFNGISNFHNKQIDKKVELISTPVDYETYLKSFNIVQNHLKLGNSYLVNLTFPTEIYTNFSFDEIFYKSKALYKLKFYDHFIFFSPETFIKIIDGFIYTYPMKGTIDASLWNAEERILKDEKELAEHITIVDLLRNDLNMISTDVTVTKFRFISKIKSNNKDLLQVSSEIKGKLPPDYKNNLAEIILKLLPAGSISGAPKRKTVEIIKEAEIYDRGFYTGIAGIFDGKNIDSCVIIRFIERIDDKLIYKSGGGITIYSDPEKEYMELINKIYVPTC</sequence>
<dbReference type="NCBIfam" id="NF005486">
    <property type="entry name" value="PRK07093.1"/>
    <property type="match status" value="1"/>
</dbReference>
<proteinExistence type="predicted"/>
<dbReference type="PRINTS" id="PR00095">
    <property type="entry name" value="ANTSNTHASEI"/>
</dbReference>